<dbReference type="SMART" id="SM00382">
    <property type="entry name" value="AAA"/>
    <property type="match status" value="1"/>
</dbReference>
<dbReference type="CDD" id="cd03257">
    <property type="entry name" value="ABC_NikE_OppD_transporters"/>
    <property type="match status" value="1"/>
</dbReference>
<evidence type="ECO:0000256" key="4">
    <source>
        <dbReference type="ARBA" id="ARBA00022475"/>
    </source>
</evidence>
<reference evidence="10" key="1">
    <citation type="journal article" date="2019" name="Int. J. Syst. Evol. Microbiol.">
        <title>The Global Catalogue of Microorganisms (GCM) 10K type strain sequencing project: providing services to taxonomists for standard genome sequencing and annotation.</title>
        <authorList>
            <consortium name="The Broad Institute Genomics Platform"/>
            <consortium name="The Broad Institute Genome Sequencing Center for Infectious Disease"/>
            <person name="Wu L."/>
            <person name="Ma J."/>
        </authorList>
    </citation>
    <scope>NUCLEOTIDE SEQUENCE [LARGE SCALE GENOMIC DNA]</scope>
    <source>
        <strain evidence="10">CCUG 56754</strain>
    </source>
</reference>
<organism evidence="9 10">
    <name type="scientific">Virgibacillus byunsanensis</name>
    <dbReference type="NCBI Taxonomy" id="570945"/>
    <lineage>
        <taxon>Bacteria</taxon>
        <taxon>Bacillati</taxon>
        <taxon>Bacillota</taxon>
        <taxon>Bacilli</taxon>
        <taxon>Bacillales</taxon>
        <taxon>Bacillaceae</taxon>
        <taxon>Virgibacillus</taxon>
    </lineage>
</organism>
<keyword evidence="5" id="KW-0547">Nucleotide-binding</keyword>
<dbReference type="PROSITE" id="PS00211">
    <property type="entry name" value="ABC_TRANSPORTER_1"/>
    <property type="match status" value="1"/>
</dbReference>
<dbReference type="PANTHER" id="PTHR43297:SF2">
    <property type="entry name" value="DIPEPTIDE TRANSPORT ATP-BINDING PROTEIN DPPD"/>
    <property type="match status" value="1"/>
</dbReference>
<keyword evidence="3" id="KW-0813">Transport</keyword>
<evidence type="ECO:0000256" key="5">
    <source>
        <dbReference type="ARBA" id="ARBA00022741"/>
    </source>
</evidence>
<evidence type="ECO:0000256" key="1">
    <source>
        <dbReference type="ARBA" id="ARBA00004202"/>
    </source>
</evidence>
<keyword evidence="10" id="KW-1185">Reference proteome</keyword>
<evidence type="ECO:0000256" key="2">
    <source>
        <dbReference type="ARBA" id="ARBA00005417"/>
    </source>
</evidence>
<comment type="similarity">
    <text evidence="2">Belongs to the ABC transporter superfamily.</text>
</comment>
<comment type="subcellular location">
    <subcellularLocation>
        <location evidence="1">Cell membrane</location>
        <topology evidence="1">Peripheral membrane protein</topology>
    </subcellularLocation>
</comment>
<keyword evidence="4" id="KW-1003">Cell membrane</keyword>
<dbReference type="GO" id="GO:0005524">
    <property type="term" value="F:ATP binding"/>
    <property type="evidence" value="ECO:0007669"/>
    <property type="project" value="UniProtKB-KW"/>
</dbReference>
<evidence type="ECO:0000259" key="8">
    <source>
        <dbReference type="PROSITE" id="PS50893"/>
    </source>
</evidence>
<protein>
    <submittedName>
        <fullName evidence="9">ABC transporter ATP-binding protein</fullName>
    </submittedName>
</protein>
<dbReference type="PANTHER" id="PTHR43297">
    <property type="entry name" value="OLIGOPEPTIDE TRANSPORT ATP-BINDING PROTEIN APPD"/>
    <property type="match status" value="1"/>
</dbReference>
<dbReference type="RefSeq" id="WP_390363181.1">
    <property type="nucleotide sequence ID" value="NZ_JBHTKJ010000038.1"/>
</dbReference>
<comment type="caution">
    <text evidence="9">The sequence shown here is derived from an EMBL/GenBank/DDBJ whole genome shotgun (WGS) entry which is preliminary data.</text>
</comment>
<dbReference type="InterPro" id="IPR003593">
    <property type="entry name" value="AAA+_ATPase"/>
</dbReference>
<gene>
    <name evidence="9" type="ORF">ACFQ3N_14115</name>
</gene>
<keyword evidence="7" id="KW-0472">Membrane</keyword>
<dbReference type="SUPFAM" id="SSF52540">
    <property type="entry name" value="P-loop containing nucleoside triphosphate hydrolases"/>
    <property type="match status" value="1"/>
</dbReference>
<dbReference type="InterPro" id="IPR003439">
    <property type="entry name" value="ABC_transporter-like_ATP-bd"/>
</dbReference>
<name>A0ABW3LQA7_9BACI</name>
<sequence length="347" mass="38246">MTDNILAVDQLHVSFQTHEGEVKAARGISFDLKKGETLAIVGESGSGKSVAAKSLLRVLPKQNSIIKQGEVLYDGKDLLKYSEKEMQKIRGSEISMVFQDPMTSLNPTMTIGKQIMEGLKKHQQMGKREALKEAKELLRLVGIPNAEERMKEHPHQFSGGMRQRVVIAIALACKPKVLIADEPTTALDVTIQAQILDLMKDLQKKTGTAIIIITHDLGVVANMAQRVAVMYAGEIIETGTADEIFFEPKHPYTWGLLLSMPKLYADRSVPLIPIAGTPPDLGQLPDGCPFAARCPHVMKVCHDFTPANTIISDTHTVSCWLEDERAPRVDRPHDVGGLIDERKSKTT</sequence>
<keyword evidence="6 9" id="KW-0067">ATP-binding</keyword>
<dbReference type="Proteomes" id="UP001597040">
    <property type="component" value="Unassembled WGS sequence"/>
</dbReference>
<evidence type="ECO:0000256" key="6">
    <source>
        <dbReference type="ARBA" id="ARBA00022840"/>
    </source>
</evidence>
<dbReference type="InterPro" id="IPR027417">
    <property type="entry name" value="P-loop_NTPase"/>
</dbReference>
<dbReference type="InterPro" id="IPR017871">
    <property type="entry name" value="ABC_transporter-like_CS"/>
</dbReference>
<dbReference type="NCBIfam" id="TIGR01727">
    <property type="entry name" value="oligo_HPY"/>
    <property type="match status" value="1"/>
</dbReference>
<dbReference type="InterPro" id="IPR050388">
    <property type="entry name" value="ABC_Ni/Peptide_Import"/>
</dbReference>
<evidence type="ECO:0000313" key="10">
    <source>
        <dbReference type="Proteomes" id="UP001597040"/>
    </source>
</evidence>
<dbReference type="Pfam" id="PF00005">
    <property type="entry name" value="ABC_tran"/>
    <property type="match status" value="1"/>
</dbReference>
<evidence type="ECO:0000256" key="3">
    <source>
        <dbReference type="ARBA" id="ARBA00022448"/>
    </source>
</evidence>
<evidence type="ECO:0000313" key="9">
    <source>
        <dbReference type="EMBL" id="MFD1039521.1"/>
    </source>
</evidence>
<dbReference type="EMBL" id="JBHTKJ010000038">
    <property type="protein sequence ID" value="MFD1039521.1"/>
    <property type="molecule type" value="Genomic_DNA"/>
</dbReference>
<dbReference type="Pfam" id="PF08352">
    <property type="entry name" value="oligo_HPY"/>
    <property type="match status" value="1"/>
</dbReference>
<proteinExistence type="inferred from homology"/>
<evidence type="ECO:0000256" key="7">
    <source>
        <dbReference type="ARBA" id="ARBA00023136"/>
    </source>
</evidence>
<dbReference type="Gene3D" id="3.40.50.300">
    <property type="entry name" value="P-loop containing nucleotide triphosphate hydrolases"/>
    <property type="match status" value="1"/>
</dbReference>
<dbReference type="InterPro" id="IPR013563">
    <property type="entry name" value="Oligopep_ABC_C"/>
</dbReference>
<feature type="domain" description="ABC transporter" evidence="8">
    <location>
        <begin position="8"/>
        <end position="257"/>
    </location>
</feature>
<dbReference type="PROSITE" id="PS50893">
    <property type="entry name" value="ABC_TRANSPORTER_2"/>
    <property type="match status" value="1"/>
</dbReference>
<accession>A0ABW3LQA7</accession>